<organism evidence="2">
    <name type="scientific">mine drainage metagenome</name>
    <dbReference type="NCBI Taxonomy" id="410659"/>
    <lineage>
        <taxon>unclassified sequences</taxon>
        <taxon>metagenomes</taxon>
        <taxon>ecological metagenomes</taxon>
    </lineage>
</organism>
<evidence type="ECO:0000313" key="2">
    <source>
        <dbReference type="EMBL" id="EQD77774.1"/>
    </source>
</evidence>
<reference evidence="2" key="2">
    <citation type="journal article" date="2014" name="ISME J.">
        <title>Microbial stratification in low pH oxic and suboxic macroscopic growths along an acid mine drainage.</title>
        <authorList>
            <person name="Mendez-Garcia C."/>
            <person name="Mesa V."/>
            <person name="Sprenger R.R."/>
            <person name="Richter M."/>
            <person name="Diez M.S."/>
            <person name="Solano J."/>
            <person name="Bargiela R."/>
            <person name="Golyshina O.V."/>
            <person name="Manteca A."/>
            <person name="Ramos J.L."/>
            <person name="Gallego J.R."/>
            <person name="Llorente I."/>
            <person name="Martins Dos Santos V.A."/>
            <person name="Jensen O.N."/>
            <person name="Pelaez A.I."/>
            <person name="Sanchez J."/>
            <person name="Ferrer M."/>
        </authorList>
    </citation>
    <scope>NUCLEOTIDE SEQUENCE</scope>
</reference>
<name>T1D8M4_9ZZZZ</name>
<protein>
    <submittedName>
        <fullName evidence="2">Uncharacterized protein</fullName>
    </submittedName>
</protein>
<evidence type="ECO:0000256" key="1">
    <source>
        <dbReference type="SAM" id="MobiDB-lite"/>
    </source>
</evidence>
<accession>T1D8M4</accession>
<sequence>MTCKGGSILGPDPVAMAGHRGQVQQERIPGGTLDQRTDRGTVQTDDQVPFPMARYGTISRLGGTLADQDFRGNKALTALPGSGARHPQRPPRSQARR</sequence>
<feature type="region of interest" description="Disordered" evidence="1">
    <location>
        <begin position="1"/>
        <end position="47"/>
    </location>
</feature>
<dbReference type="AlphaFoldDB" id="T1D8M4"/>
<dbReference type="EMBL" id="AUZX01002035">
    <property type="protein sequence ID" value="EQD77774.1"/>
    <property type="molecule type" value="Genomic_DNA"/>
</dbReference>
<gene>
    <name evidence="2" type="ORF">B1A_02746</name>
</gene>
<reference evidence="2" key="1">
    <citation type="submission" date="2013-08" db="EMBL/GenBank/DDBJ databases">
        <authorList>
            <person name="Mendez C."/>
            <person name="Richter M."/>
            <person name="Ferrer M."/>
            <person name="Sanchez J."/>
        </authorList>
    </citation>
    <scope>NUCLEOTIDE SEQUENCE</scope>
</reference>
<comment type="caution">
    <text evidence="2">The sequence shown here is derived from an EMBL/GenBank/DDBJ whole genome shotgun (WGS) entry which is preliminary data.</text>
</comment>
<proteinExistence type="predicted"/>
<feature type="region of interest" description="Disordered" evidence="1">
    <location>
        <begin position="75"/>
        <end position="97"/>
    </location>
</feature>
<feature type="compositionally biased region" description="Basic residues" evidence="1">
    <location>
        <begin position="86"/>
        <end position="97"/>
    </location>
</feature>